<dbReference type="EMBL" id="BMXP01000001">
    <property type="protein sequence ID" value="GGW74613.1"/>
    <property type="molecule type" value="Genomic_DNA"/>
</dbReference>
<keyword evidence="1" id="KW-0812">Transmembrane</keyword>
<feature type="transmembrane region" description="Helical" evidence="1">
    <location>
        <begin position="134"/>
        <end position="152"/>
    </location>
</feature>
<reference evidence="2" key="2">
    <citation type="submission" date="2020-09" db="EMBL/GenBank/DDBJ databases">
        <authorList>
            <person name="Sun Q."/>
            <person name="Kim S."/>
        </authorList>
    </citation>
    <scope>NUCLEOTIDE SEQUENCE</scope>
    <source>
        <strain evidence="2">KCTC 22164</strain>
    </source>
</reference>
<accession>A0A918JCP5</accession>
<keyword evidence="1" id="KW-1133">Transmembrane helix</keyword>
<name>A0A918JCP5_9ALTE</name>
<dbReference type="RefSeq" id="WP_189403344.1">
    <property type="nucleotide sequence ID" value="NZ_BMXP01000001.1"/>
</dbReference>
<reference evidence="2" key="1">
    <citation type="journal article" date="2014" name="Int. J. Syst. Evol. Microbiol.">
        <title>Complete genome sequence of Corynebacterium casei LMG S-19264T (=DSM 44701T), isolated from a smear-ripened cheese.</title>
        <authorList>
            <consortium name="US DOE Joint Genome Institute (JGI-PGF)"/>
            <person name="Walter F."/>
            <person name="Albersmeier A."/>
            <person name="Kalinowski J."/>
            <person name="Ruckert C."/>
        </authorList>
    </citation>
    <scope>NUCLEOTIDE SEQUENCE</scope>
    <source>
        <strain evidence="2">KCTC 22164</strain>
    </source>
</reference>
<sequence>MSFSYREKSVWVSLLATLIVAGYFYNDVIRFLAPDGQAEAASVAMLLLQVAGAMTVIEIVLHALLAMKNQEGANDAEDEREKQYRLKANELGYWVLSVGVVACVIQQLIVQQLIDIDPNAYEGYLQGPIELKLIVIFWLSEVVRFVTQLYFYRRDDEL</sequence>
<keyword evidence="3" id="KW-1185">Reference proteome</keyword>
<feature type="transmembrane region" description="Helical" evidence="1">
    <location>
        <begin position="91"/>
        <end position="114"/>
    </location>
</feature>
<organism evidence="2 3">
    <name type="scientific">Alteromonas halophila</name>
    <dbReference type="NCBI Taxonomy" id="516698"/>
    <lineage>
        <taxon>Bacteria</taxon>
        <taxon>Pseudomonadati</taxon>
        <taxon>Pseudomonadota</taxon>
        <taxon>Gammaproteobacteria</taxon>
        <taxon>Alteromonadales</taxon>
        <taxon>Alteromonadaceae</taxon>
        <taxon>Alteromonas/Salinimonas group</taxon>
        <taxon>Alteromonas</taxon>
    </lineage>
</organism>
<evidence type="ECO:0000313" key="2">
    <source>
        <dbReference type="EMBL" id="GGW74613.1"/>
    </source>
</evidence>
<dbReference type="AlphaFoldDB" id="A0A918JCP5"/>
<feature type="transmembrane region" description="Helical" evidence="1">
    <location>
        <begin position="46"/>
        <end position="65"/>
    </location>
</feature>
<protein>
    <submittedName>
        <fullName evidence="2">Uncharacterized protein</fullName>
    </submittedName>
</protein>
<comment type="caution">
    <text evidence="2">The sequence shown here is derived from an EMBL/GenBank/DDBJ whole genome shotgun (WGS) entry which is preliminary data.</text>
</comment>
<gene>
    <name evidence="2" type="ORF">GCM10007391_03270</name>
</gene>
<dbReference type="Proteomes" id="UP000631300">
    <property type="component" value="Unassembled WGS sequence"/>
</dbReference>
<keyword evidence="1" id="KW-0472">Membrane</keyword>
<evidence type="ECO:0000256" key="1">
    <source>
        <dbReference type="SAM" id="Phobius"/>
    </source>
</evidence>
<feature type="transmembrane region" description="Helical" evidence="1">
    <location>
        <begin position="9"/>
        <end position="26"/>
    </location>
</feature>
<evidence type="ECO:0000313" key="3">
    <source>
        <dbReference type="Proteomes" id="UP000631300"/>
    </source>
</evidence>
<proteinExistence type="predicted"/>